<dbReference type="InterPro" id="IPR027417">
    <property type="entry name" value="P-loop_NTPase"/>
</dbReference>
<protein>
    <submittedName>
        <fullName evidence="1">AAA family ATPase</fullName>
    </submittedName>
</protein>
<organism evidence="1 2">
    <name type="scientific">Paracraurococcus lichenis</name>
    <dbReference type="NCBI Taxonomy" id="3064888"/>
    <lineage>
        <taxon>Bacteria</taxon>
        <taxon>Pseudomonadati</taxon>
        <taxon>Pseudomonadota</taxon>
        <taxon>Alphaproteobacteria</taxon>
        <taxon>Acetobacterales</taxon>
        <taxon>Roseomonadaceae</taxon>
        <taxon>Paracraurococcus</taxon>
    </lineage>
</organism>
<evidence type="ECO:0000313" key="2">
    <source>
        <dbReference type="Proteomes" id="UP001243009"/>
    </source>
</evidence>
<proteinExistence type="predicted"/>
<comment type="caution">
    <text evidence="1">The sequence shown here is derived from an EMBL/GenBank/DDBJ whole genome shotgun (WGS) entry which is preliminary data.</text>
</comment>
<sequence length="382" mass="41894">MDAYSSPEDRMRADGVETPDFRARAEAKRREARKFGRLQALSVEDALNAPPREYLLDGLIAPGEFSVWWGAPKCGKSFLLLRIAYGMAQGLGMWGRETARVPVCYVAAEGGHGIKGRIHALRKRLGPAPGFDFFAQAVDLFDPKADLDDLIEAVTAFGSRLVVLDTLARVMGGGDENATRDMNAFVRNCLRIQEETGAHVAVIHHGGWDGSHARGSIALIGAADIVVKVSGEQGGPKTALVEYAKDDDSGYSLSFELAEEELPPDAKGRPRKSFVVEETDAPPTPTARGKPLTPRQQGWLDDIVDLFAAPGLAEEREPIEGLRRSLTLTREQVRAGLRGKGRFDLDSHGALTMKDRDRLREALNTLKERRKIGMTDKLVWLL</sequence>
<evidence type="ECO:0000313" key="1">
    <source>
        <dbReference type="EMBL" id="MDO9713322.1"/>
    </source>
</evidence>
<dbReference type="Proteomes" id="UP001243009">
    <property type="component" value="Unassembled WGS sequence"/>
</dbReference>
<dbReference type="RefSeq" id="WP_305108181.1">
    <property type="nucleotide sequence ID" value="NZ_JAUTWS010000081.1"/>
</dbReference>
<gene>
    <name evidence="1" type="ORF">Q7A36_33650</name>
</gene>
<dbReference type="SUPFAM" id="SSF52540">
    <property type="entry name" value="P-loop containing nucleoside triphosphate hydrolases"/>
    <property type="match status" value="1"/>
</dbReference>
<accession>A0ABT9EB11</accession>
<dbReference type="Gene3D" id="3.40.50.300">
    <property type="entry name" value="P-loop containing nucleotide triphosphate hydrolases"/>
    <property type="match status" value="1"/>
</dbReference>
<dbReference type="Pfam" id="PF13481">
    <property type="entry name" value="AAA_25"/>
    <property type="match status" value="1"/>
</dbReference>
<reference evidence="1 2" key="1">
    <citation type="submission" date="2023-08" db="EMBL/GenBank/DDBJ databases">
        <title>The draft genome sequence of Paracraurococcus sp. LOR1-02.</title>
        <authorList>
            <person name="Kingkaew E."/>
            <person name="Tanasupawat S."/>
        </authorList>
    </citation>
    <scope>NUCLEOTIDE SEQUENCE [LARGE SCALE GENOMIC DNA]</scope>
    <source>
        <strain evidence="1 2">LOR1-02</strain>
    </source>
</reference>
<keyword evidence="2" id="KW-1185">Reference proteome</keyword>
<name>A0ABT9EB11_9PROT</name>
<dbReference type="EMBL" id="JAUTWS010000081">
    <property type="protein sequence ID" value="MDO9713322.1"/>
    <property type="molecule type" value="Genomic_DNA"/>
</dbReference>